<keyword evidence="2" id="KW-1133">Transmembrane helix</keyword>
<name>A0ABR7WE73_9ACTN</name>
<feature type="transmembrane region" description="Helical" evidence="2">
    <location>
        <begin position="25"/>
        <end position="49"/>
    </location>
</feature>
<dbReference type="PANTHER" id="PTHR36933:SF1">
    <property type="entry name" value="SLL0788 PROTEIN"/>
    <property type="match status" value="1"/>
</dbReference>
<dbReference type="InterPro" id="IPR012347">
    <property type="entry name" value="Ferritin-like"/>
</dbReference>
<gene>
    <name evidence="4" type="ORF">IDF66_14720</name>
</gene>
<sequence>MSDRRAEADATDHPAPGPTGSRRTLLTTLGVVAALLIGMALGLLIAAMLHSDDMQAEETPSADSAAVGFAQDMIRHHEQGVEMATTELENGTDPQVRSMAFDILTAQSNEIGQMQSWLTRWGYPLINPHPPMTWMGHEMAAGTPAPSTPTDHNHGDHAGHDMGTMPTAAMPPGDMPSGSTTTGTDIPPMPGMATTAEMDRLRSLRAAAADVYFLQLMLRHHEGGLPMMEYAANPAEVSEDYVRTLATTMKQTQDKDIAVIEQMLAERGAEPLPMN</sequence>
<feature type="region of interest" description="Disordered" evidence="1">
    <location>
        <begin position="143"/>
        <end position="163"/>
    </location>
</feature>
<accession>A0ABR7WE73</accession>
<dbReference type="Gene3D" id="1.20.1260.10">
    <property type="match status" value="1"/>
</dbReference>
<protein>
    <submittedName>
        <fullName evidence="4">DUF305 domain-containing protein</fullName>
    </submittedName>
</protein>
<organism evidence="4 5">
    <name type="scientific">Gordonia hankookensis</name>
    <dbReference type="NCBI Taxonomy" id="589403"/>
    <lineage>
        <taxon>Bacteria</taxon>
        <taxon>Bacillati</taxon>
        <taxon>Actinomycetota</taxon>
        <taxon>Actinomycetes</taxon>
        <taxon>Mycobacteriales</taxon>
        <taxon>Gordoniaceae</taxon>
        <taxon>Gordonia</taxon>
    </lineage>
</organism>
<evidence type="ECO:0000259" key="3">
    <source>
        <dbReference type="Pfam" id="PF03713"/>
    </source>
</evidence>
<evidence type="ECO:0000313" key="4">
    <source>
        <dbReference type="EMBL" id="MBD1320836.1"/>
    </source>
</evidence>
<dbReference type="Pfam" id="PF03713">
    <property type="entry name" value="DUF305"/>
    <property type="match status" value="1"/>
</dbReference>
<feature type="region of interest" description="Disordered" evidence="1">
    <location>
        <begin position="1"/>
        <end position="23"/>
    </location>
</feature>
<dbReference type="Proteomes" id="UP000602395">
    <property type="component" value="Unassembled WGS sequence"/>
</dbReference>
<keyword evidence="5" id="KW-1185">Reference proteome</keyword>
<feature type="domain" description="DUF305" evidence="3">
    <location>
        <begin position="67"/>
        <end position="264"/>
    </location>
</feature>
<feature type="compositionally biased region" description="Basic and acidic residues" evidence="1">
    <location>
        <begin position="151"/>
        <end position="160"/>
    </location>
</feature>
<proteinExistence type="predicted"/>
<dbReference type="PANTHER" id="PTHR36933">
    <property type="entry name" value="SLL0788 PROTEIN"/>
    <property type="match status" value="1"/>
</dbReference>
<dbReference type="EMBL" id="JACWMS010000003">
    <property type="protein sequence ID" value="MBD1320836.1"/>
    <property type="molecule type" value="Genomic_DNA"/>
</dbReference>
<dbReference type="InterPro" id="IPR005183">
    <property type="entry name" value="DUF305_CopM-like"/>
</dbReference>
<reference evidence="4 5" key="1">
    <citation type="submission" date="2020-09" db="EMBL/GenBank/DDBJ databases">
        <title>Novel species in genus Gordonia.</title>
        <authorList>
            <person name="Zhang G."/>
        </authorList>
    </citation>
    <scope>NUCLEOTIDE SEQUENCE [LARGE SCALE GENOMIC DNA]</scope>
    <source>
        <strain evidence="4 5">ON-33</strain>
    </source>
</reference>
<evidence type="ECO:0000313" key="5">
    <source>
        <dbReference type="Proteomes" id="UP000602395"/>
    </source>
</evidence>
<evidence type="ECO:0000256" key="1">
    <source>
        <dbReference type="SAM" id="MobiDB-lite"/>
    </source>
</evidence>
<dbReference type="RefSeq" id="WP_190267534.1">
    <property type="nucleotide sequence ID" value="NZ_BAABAD010000001.1"/>
</dbReference>
<feature type="compositionally biased region" description="Basic and acidic residues" evidence="1">
    <location>
        <begin position="1"/>
        <end position="12"/>
    </location>
</feature>
<comment type="caution">
    <text evidence="4">The sequence shown here is derived from an EMBL/GenBank/DDBJ whole genome shotgun (WGS) entry which is preliminary data.</text>
</comment>
<keyword evidence="2" id="KW-0812">Transmembrane</keyword>
<keyword evidence="2" id="KW-0472">Membrane</keyword>
<evidence type="ECO:0000256" key="2">
    <source>
        <dbReference type="SAM" id="Phobius"/>
    </source>
</evidence>